<keyword evidence="3" id="KW-1185">Reference proteome</keyword>
<gene>
    <name evidence="2" type="ORF">BDK51DRAFT_34593</name>
</gene>
<evidence type="ECO:0008006" key="4">
    <source>
        <dbReference type="Google" id="ProtNLM"/>
    </source>
</evidence>
<proteinExistence type="predicted"/>
<dbReference type="AlphaFoldDB" id="A0A4P9WH43"/>
<protein>
    <recommendedName>
        <fullName evidence="4">Secreted protein</fullName>
    </recommendedName>
</protein>
<organism evidence="2 3">
    <name type="scientific">Blyttiomyces helicus</name>
    <dbReference type="NCBI Taxonomy" id="388810"/>
    <lineage>
        <taxon>Eukaryota</taxon>
        <taxon>Fungi</taxon>
        <taxon>Fungi incertae sedis</taxon>
        <taxon>Chytridiomycota</taxon>
        <taxon>Chytridiomycota incertae sedis</taxon>
        <taxon>Chytridiomycetes</taxon>
        <taxon>Chytridiomycetes incertae sedis</taxon>
        <taxon>Blyttiomyces</taxon>
    </lineage>
</organism>
<evidence type="ECO:0000313" key="2">
    <source>
        <dbReference type="EMBL" id="RKO91163.1"/>
    </source>
</evidence>
<reference evidence="3" key="1">
    <citation type="journal article" date="2018" name="Nat. Microbiol.">
        <title>Leveraging single-cell genomics to expand the fungal tree of life.</title>
        <authorList>
            <person name="Ahrendt S.R."/>
            <person name="Quandt C.A."/>
            <person name="Ciobanu D."/>
            <person name="Clum A."/>
            <person name="Salamov A."/>
            <person name="Andreopoulos B."/>
            <person name="Cheng J.F."/>
            <person name="Woyke T."/>
            <person name="Pelin A."/>
            <person name="Henrissat B."/>
            <person name="Reynolds N.K."/>
            <person name="Benny G.L."/>
            <person name="Smith M.E."/>
            <person name="James T.Y."/>
            <person name="Grigoriev I.V."/>
        </authorList>
    </citation>
    <scope>NUCLEOTIDE SEQUENCE [LARGE SCALE GENOMIC DNA]</scope>
</reference>
<accession>A0A4P9WH43</accession>
<name>A0A4P9WH43_9FUNG</name>
<dbReference type="EMBL" id="KZ995201">
    <property type="protein sequence ID" value="RKO91163.1"/>
    <property type="molecule type" value="Genomic_DNA"/>
</dbReference>
<evidence type="ECO:0000256" key="1">
    <source>
        <dbReference type="SAM" id="SignalP"/>
    </source>
</evidence>
<sequence>MKFTLLILAFAAFASDSSLASVRYLTVVYPHYSSTSDQSPLLLRAVPEWAPMLRCRLATAIQDGERRVVPMEPLQIHQTHRSWLTCSIRPQSPPEVEAWEE</sequence>
<feature type="signal peptide" evidence="1">
    <location>
        <begin position="1"/>
        <end position="20"/>
    </location>
</feature>
<keyword evidence="1" id="KW-0732">Signal</keyword>
<feature type="chain" id="PRO_5020837799" description="Secreted protein" evidence="1">
    <location>
        <begin position="21"/>
        <end position="101"/>
    </location>
</feature>
<dbReference type="Proteomes" id="UP000269721">
    <property type="component" value="Unassembled WGS sequence"/>
</dbReference>
<evidence type="ECO:0000313" key="3">
    <source>
        <dbReference type="Proteomes" id="UP000269721"/>
    </source>
</evidence>